<reference evidence="2" key="1">
    <citation type="journal article" date="2023" name="Science">
        <title>Genome structures resolve the early diversification of teleost fishes.</title>
        <authorList>
            <person name="Parey E."/>
            <person name="Louis A."/>
            <person name="Montfort J."/>
            <person name="Bouchez O."/>
            <person name="Roques C."/>
            <person name="Iampietro C."/>
            <person name="Lluch J."/>
            <person name="Castinel A."/>
            <person name="Donnadieu C."/>
            <person name="Desvignes T."/>
            <person name="Floi Bucao C."/>
            <person name="Jouanno E."/>
            <person name="Wen M."/>
            <person name="Mejri S."/>
            <person name="Dirks R."/>
            <person name="Jansen H."/>
            <person name="Henkel C."/>
            <person name="Chen W.J."/>
            <person name="Zahm M."/>
            <person name="Cabau C."/>
            <person name="Klopp C."/>
            <person name="Thompson A.W."/>
            <person name="Robinson-Rechavi M."/>
            <person name="Braasch I."/>
            <person name="Lecointre G."/>
            <person name="Bobe J."/>
            <person name="Postlethwait J.H."/>
            <person name="Berthelot C."/>
            <person name="Roest Crollius H."/>
            <person name="Guiguen Y."/>
        </authorList>
    </citation>
    <scope>NUCLEOTIDE SEQUENCE</scope>
    <source>
        <strain evidence="2">WJC10195</strain>
    </source>
</reference>
<dbReference type="EMBL" id="JAINUF010000006">
    <property type="protein sequence ID" value="KAJ8357044.1"/>
    <property type="molecule type" value="Genomic_DNA"/>
</dbReference>
<comment type="caution">
    <text evidence="2">The sequence shown here is derived from an EMBL/GenBank/DDBJ whole genome shotgun (WGS) entry which is preliminary data.</text>
</comment>
<accession>A0A9Q1FF25</accession>
<name>A0A9Q1FF25_SYNKA</name>
<evidence type="ECO:0000256" key="1">
    <source>
        <dbReference type="SAM" id="MobiDB-lite"/>
    </source>
</evidence>
<evidence type="ECO:0000313" key="3">
    <source>
        <dbReference type="Proteomes" id="UP001152622"/>
    </source>
</evidence>
<gene>
    <name evidence="2" type="ORF">SKAU_G00198380</name>
</gene>
<dbReference type="AlphaFoldDB" id="A0A9Q1FF25"/>
<organism evidence="2 3">
    <name type="scientific">Synaphobranchus kaupii</name>
    <name type="common">Kaup's arrowtooth eel</name>
    <dbReference type="NCBI Taxonomy" id="118154"/>
    <lineage>
        <taxon>Eukaryota</taxon>
        <taxon>Metazoa</taxon>
        <taxon>Chordata</taxon>
        <taxon>Craniata</taxon>
        <taxon>Vertebrata</taxon>
        <taxon>Euteleostomi</taxon>
        <taxon>Actinopterygii</taxon>
        <taxon>Neopterygii</taxon>
        <taxon>Teleostei</taxon>
        <taxon>Anguilliformes</taxon>
        <taxon>Synaphobranchidae</taxon>
        <taxon>Synaphobranchus</taxon>
    </lineage>
</organism>
<feature type="region of interest" description="Disordered" evidence="1">
    <location>
        <begin position="61"/>
        <end position="97"/>
    </location>
</feature>
<sequence>MQLPPPSSTGWMGCCFESARFSGWDREAGRHAPFLCNVARRPGSVEPVGGGIFMERSGRGLTAMTDADSGQETQPRQRKGLLTPQPPPLHTGATQPEERVEGVTLEIAEASLAVGRRSECLEVFELGLTAMWEEGAAQRYFNPRLRIRPPAARLTHPPPSRAGISLPSR</sequence>
<evidence type="ECO:0000313" key="2">
    <source>
        <dbReference type="EMBL" id="KAJ8357044.1"/>
    </source>
</evidence>
<dbReference type="Proteomes" id="UP001152622">
    <property type="component" value="Chromosome 6"/>
</dbReference>
<keyword evidence="3" id="KW-1185">Reference proteome</keyword>
<protein>
    <submittedName>
        <fullName evidence="2">Uncharacterized protein</fullName>
    </submittedName>
</protein>
<proteinExistence type="predicted"/>